<gene>
    <name evidence="1" type="ORF">ACFQDP_13270</name>
</gene>
<dbReference type="EMBL" id="JBHSTT010000042">
    <property type="protein sequence ID" value="MFC6390294.1"/>
    <property type="molecule type" value="Genomic_DNA"/>
</dbReference>
<protein>
    <submittedName>
        <fullName evidence="1">Uncharacterized protein</fullName>
    </submittedName>
</protein>
<proteinExistence type="predicted"/>
<keyword evidence="2" id="KW-1185">Reference proteome</keyword>
<dbReference type="Proteomes" id="UP001596237">
    <property type="component" value="Unassembled WGS sequence"/>
</dbReference>
<organism evidence="1 2">
    <name type="scientific">Methylorubrum zatmanii</name>
    <dbReference type="NCBI Taxonomy" id="29429"/>
    <lineage>
        <taxon>Bacteria</taxon>
        <taxon>Pseudomonadati</taxon>
        <taxon>Pseudomonadota</taxon>
        <taxon>Alphaproteobacteria</taxon>
        <taxon>Hyphomicrobiales</taxon>
        <taxon>Methylobacteriaceae</taxon>
        <taxon>Methylorubrum</taxon>
    </lineage>
</organism>
<reference evidence="2" key="1">
    <citation type="journal article" date="2019" name="Int. J. Syst. Evol. Microbiol.">
        <title>The Global Catalogue of Microorganisms (GCM) 10K type strain sequencing project: providing services to taxonomists for standard genome sequencing and annotation.</title>
        <authorList>
            <consortium name="The Broad Institute Genomics Platform"/>
            <consortium name="The Broad Institute Genome Sequencing Center for Infectious Disease"/>
            <person name="Wu L."/>
            <person name="Ma J."/>
        </authorList>
    </citation>
    <scope>NUCLEOTIDE SEQUENCE [LARGE SCALE GENOMIC DNA]</scope>
    <source>
        <strain evidence="2">CCUG 36916</strain>
    </source>
</reference>
<name>A0ABW1WPZ4_9HYPH</name>
<sequence length="65" mass="7121">MEDEKPREPHDPVAAAPPLARYTLVDTRDPELAREQIGRIFCPHDLNPVGPGAAALFKARHHSAA</sequence>
<evidence type="ECO:0000313" key="2">
    <source>
        <dbReference type="Proteomes" id="UP001596237"/>
    </source>
</evidence>
<comment type="caution">
    <text evidence="1">The sequence shown here is derived from an EMBL/GenBank/DDBJ whole genome shotgun (WGS) entry which is preliminary data.</text>
</comment>
<evidence type="ECO:0000313" key="1">
    <source>
        <dbReference type="EMBL" id="MFC6390294.1"/>
    </source>
</evidence>
<accession>A0ABW1WPZ4</accession>
<dbReference type="RefSeq" id="WP_192285227.1">
    <property type="nucleotide sequence ID" value="NZ_JBHSTT010000042.1"/>
</dbReference>